<organism evidence="11 12">
    <name type="scientific">Nadsonia fulvescens var. elongata DSM 6958</name>
    <dbReference type="NCBI Taxonomy" id="857566"/>
    <lineage>
        <taxon>Eukaryota</taxon>
        <taxon>Fungi</taxon>
        <taxon>Dikarya</taxon>
        <taxon>Ascomycota</taxon>
        <taxon>Saccharomycotina</taxon>
        <taxon>Dipodascomycetes</taxon>
        <taxon>Dipodascales</taxon>
        <taxon>Dipodascales incertae sedis</taxon>
        <taxon>Nadsonia</taxon>
    </lineage>
</organism>
<evidence type="ECO:0000256" key="10">
    <source>
        <dbReference type="SAM" id="Phobius"/>
    </source>
</evidence>
<protein>
    <recommendedName>
        <fullName evidence="13">Protein transport protein Sec61 subunit beta</fullName>
    </recommendedName>
</protein>
<proteinExistence type="inferred from homology"/>
<dbReference type="GO" id="GO:0006886">
    <property type="term" value="P:intracellular protein transport"/>
    <property type="evidence" value="ECO:0007669"/>
    <property type="project" value="InterPro"/>
</dbReference>
<keyword evidence="12" id="KW-1185">Reference proteome</keyword>
<keyword evidence="4 10" id="KW-0812">Transmembrane</keyword>
<dbReference type="STRING" id="857566.A0A1E3PJ22"/>
<dbReference type="GO" id="GO:0005784">
    <property type="term" value="C:Sec61 translocon complex"/>
    <property type="evidence" value="ECO:0007669"/>
    <property type="project" value="InterPro"/>
</dbReference>
<keyword evidence="7 10" id="KW-1133">Transmembrane helix</keyword>
<dbReference type="AlphaFoldDB" id="A0A1E3PJ22"/>
<evidence type="ECO:0000256" key="3">
    <source>
        <dbReference type="ARBA" id="ARBA00022448"/>
    </source>
</evidence>
<reference evidence="11 12" key="1">
    <citation type="journal article" date="2016" name="Proc. Natl. Acad. Sci. U.S.A.">
        <title>Comparative genomics of biotechnologically important yeasts.</title>
        <authorList>
            <person name="Riley R."/>
            <person name="Haridas S."/>
            <person name="Wolfe K.H."/>
            <person name="Lopes M.R."/>
            <person name="Hittinger C.T."/>
            <person name="Goeker M."/>
            <person name="Salamov A.A."/>
            <person name="Wisecaver J.H."/>
            <person name="Long T.M."/>
            <person name="Calvey C.H."/>
            <person name="Aerts A.L."/>
            <person name="Barry K.W."/>
            <person name="Choi C."/>
            <person name="Clum A."/>
            <person name="Coughlan A.Y."/>
            <person name="Deshpande S."/>
            <person name="Douglass A.P."/>
            <person name="Hanson S.J."/>
            <person name="Klenk H.-P."/>
            <person name="LaButti K.M."/>
            <person name="Lapidus A."/>
            <person name="Lindquist E.A."/>
            <person name="Lipzen A.M."/>
            <person name="Meier-Kolthoff J.P."/>
            <person name="Ohm R.A."/>
            <person name="Otillar R.P."/>
            <person name="Pangilinan J.L."/>
            <person name="Peng Y."/>
            <person name="Rokas A."/>
            <person name="Rosa C.A."/>
            <person name="Scheuner C."/>
            <person name="Sibirny A.A."/>
            <person name="Slot J.C."/>
            <person name="Stielow J.B."/>
            <person name="Sun H."/>
            <person name="Kurtzman C.P."/>
            <person name="Blackwell M."/>
            <person name="Grigoriev I.V."/>
            <person name="Jeffries T.W."/>
        </authorList>
    </citation>
    <scope>NUCLEOTIDE SEQUENCE [LARGE SCALE GENOMIC DNA]</scope>
    <source>
        <strain evidence="11 12">DSM 6958</strain>
    </source>
</reference>
<keyword evidence="5" id="KW-0256">Endoplasmic reticulum</keyword>
<dbReference type="Proteomes" id="UP000095009">
    <property type="component" value="Unassembled WGS sequence"/>
</dbReference>
<keyword evidence="3" id="KW-0813">Transport</keyword>
<evidence type="ECO:0000256" key="2">
    <source>
        <dbReference type="ARBA" id="ARBA00006103"/>
    </source>
</evidence>
<evidence type="ECO:0000256" key="5">
    <source>
        <dbReference type="ARBA" id="ARBA00022824"/>
    </source>
</evidence>
<dbReference type="Pfam" id="PF03911">
    <property type="entry name" value="Sec61_beta"/>
    <property type="match status" value="1"/>
</dbReference>
<evidence type="ECO:0000256" key="4">
    <source>
        <dbReference type="ARBA" id="ARBA00022692"/>
    </source>
</evidence>
<comment type="subcellular location">
    <subcellularLocation>
        <location evidence="1">Endoplasmic reticulum membrane</location>
        <topology evidence="1">Single-pass membrane protein</topology>
    </subcellularLocation>
</comment>
<dbReference type="InterPro" id="IPR030671">
    <property type="entry name" value="Sec61-beta/Sbh"/>
</dbReference>
<dbReference type="PIRSF" id="PIRSF006398">
    <property type="entry name" value="Sec61_beta_euk"/>
    <property type="match status" value="1"/>
</dbReference>
<keyword evidence="8" id="KW-0811">Translocation</keyword>
<evidence type="ECO:0000256" key="6">
    <source>
        <dbReference type="ARBA" id="ARBA00022927"/>
    </source>
</evidence>
<sequence length="57" mass="6023">AAGSPSDSTASKTLLKLYSDDAEGFKVDPVVVMVMSLGFIFSVVALHVLAKISSKFF</sequence>
<evidence type="ECO:0000256" key="9">
    <source>
        <dbReference type="ARBA" id="ARBA00023136"/>
    </source>
</evidence>
<evidence type="ECO:0000256" key="7">
    <source>
        <dbReference type="ARBA" id="ARBA00022989"/>
    </source>
</evidence>
<comment type="similarity">
    <text evidence="2">Belongs to the SEC61-beta family.</text>
</comment>
<evidence type="ECO:0008006" key="13">
    <source>
        <dbReference type="Google" id="ProtNLM"/>
    </source>
</evidence>
<feature type="transmembrane region" description="Helical" evidence="10">
    <location>
        <begin position="30"/>
        <end position="50"/>
    </location>
</feature>
<name>A0A1E3PJ22_9ASCO</name>
<keyword evidence="6" id="KW-0653">Protein transport</keyword>
<dbReference type="PANTHER" id="PTHR13509">
    <property type="entry name" value="SEC61 SUBUNIT BETA"/>
    <property type="match status" value="1"/>
</dbReference>
<evidence type="ECO:0000313" key="12">
    <source>
        <dbReference type="Proteomes" id="UP000095009"/>
    </source>
</evidence>
<gene>
    <name evidence="11" type="ORF">NADFUDRAFT_26056</name>
</gene>
<feature type="non-terminal residue" evidence="11">
    <location>
        <position position="1"/>
    </location>
</feature>
<dbReference type="InterPro" id="IPR016482">
    <property type="entry name" value="SecG/Sec61-beta/Sbh"/>
</dbReference>
<evidence type="ECO:0000256" key="8">
    <source>
        <dbReference type="ARBA" id="ARBA00023010"/>
    </source>
</evidence>
<accession>A0A1E3PJ22</accession>
<evidence type="ECO:0000256" key="1">
    <source>
        <dbReference type="ARBA" id="ARBA00004389"/>
    </source>
</evidence>
<dbReference type="OrthoDB" id="5401193at2759"/>
<dbReference type="EMBL" id="KV454410">
    <property type="protein sequence ID" value="ODQ65421.1"/>
    <property type="molecule type" value="Genomic_DNA"/>
</dbReference>
<evidence type="ECO:0000313" key="11">
    <source>
        <dbReference type="EMBL" id="ODQ65421.1"/>
    </source>
</evidence>
<keyword evidence="9 10" id="KW-0472">Membrane</keyword>